<feature type="domain" description="SAP" evidence="5">
    <location>
        <begin position="7"/>
        <end position="41"/>
    </location>
</feature>
<dbReference type="GO" id="GO:0050684">
    <property type="term" value="P:regulation of mRNA processing"/>
    <property type="evidence" value="ECO:0007669"/>
    <property type="project" value="TreeGrafter"/>
</dbReference>
<dbReference type="RefSeq" id="XP_055896576.1">
    <property type="nucleotide sequence ID" value="XM_056040601.1"/>
</dbReference>
<dbReference type="InterPro" id="IPR051738">
    <property type="entry name" value="SAF_Modulators"/>
</dbReference>
<dbReference type="AlphaFoldDB" id="A0A9W3BAV4"/>
<feature type="region of interest" description="Disordered" evidence="4">
    <location>
        <begin position="406"/>
        <end position="466"/>
    </location>
</feature>
<name>A0A9W3BAV4_BIOGL</name>
<evidence type="ECO:0000259" key="5">
    <source>
        <dbReference type="PROSITE" id="PS50800"/>
    </source>
</evidence>
<evidence type="ECO:0000256" key="3">
    <source>
        <dbReference type="ARBA" id="ARBA00023242"/>
    </source>
</evidence>
<keyword evidence="2" id="KW-0694">RNA-binding</keyword>
<accession>A0A9W3BAV4</accession>
<dbReference type="InterPro" id="IPR003034">
    <property type="entry name" value="SAP_dom"/>
</dbReference>
<organism evidence="6 8">
    <name type="scientific">Biomphalaria glabrata</name>
    <name type="common">Bloodfluke planorb</name>
    <name type="synonym">Freshwater snail</name>
    <dbReference type="NCBI Taxonomy" id="6526"/>
    <lineage>
        <taxon>Eukaryota</taxon>
        <taxon>Metazoa</taxon>
        <taxon>Spiralia</taxon>
        <taxon>Lophotrochozoa</taxon>
        <taxon>Mollusca</taxon>
        <taxon>Gastropoda</taxon>
        <taxon>Heterobranchia</taxon>
        <taxon>Euthyneura</taxon>
        <taxon>Panpulmonata</taxon>
        <taxon>Hygrophila</taxon>
        <taxon>Lymnaeoidea</taxon>
        <taxon>Planorbidae</taxon>
        <taxon>Biomphalaria</taxon>
    </lineage>
</organism>
<evidence type="ECO:0000256" key="1">
    <source>
        <dbReference type="ARBA" id="ARBA00004123"/>
    </source>
</evidence>
<dbReference type="OrthoDB" id="6206202at2759"/>
<dbReference type="GO" id="GO:0043565">
    <property type="term" value="F:sequence-specific DNA binding"/>
    <property type="evidence" value="ECO:0007669"/>
    <property type="project" value="TreeGrafter"/>
</dbReference>
<protein>
    <submittedName>
        <fullName evidence="7 8">Uncharacterized protein LOC129928094</fullName>
    </submittedName>
</protein>
<evidence type="ECO:0000313" key="8">
    <source>
        <dbReference type="RefSeq" id="XP_055896576.1"/>
    </source>
</evidence>
<dbReference type="SMART" id="SM00513">
    <property type="entry name" value="SAP"/>
    <property type="match status" value="1"/>
</dbReference>
<evidence type="ECO:0000313" key="6">
    <source>
        <dbReference type="Proteomes" id="UP001165740"/>
    </source>
</evidence>
<dbReference type="RefSeq" id="XP_055896575.1">
    <property type="nucleotide sequence ID" value="XM_056040600.1"/>
</dbReference>
<sequence>MCSIKLLNELDMKELRQELRERGLQLNGNKETLTARLRQALLEEDENPDTCQFEIKPNTMELLRTLQYKMNSVKESIKEIESEINTRFSSFNQLIKVMNENEQIATTPNKTEEQTDTIKDQTRIMMNELLNTQQYQIESTDERTTPLMNSEQLSNQECGDTDNYDRDAGDGCAVCDCDSKPNVCGPQEMKRDDSCYCFNEKQNETAEETIEETYSLTEALAIDIPDMSTSTSQTDQDNVGSASKPVAVGLKDFCLSASVYERNSKLDYCTHAFDKNCTYVAMQEDCECQEIHQQALDLTEACTAIKVGARSPSDSQGITIETDAEVDGPLHVECYQPAPQSSPPDSDEGGDVFDNLPSSGLAAHSQSTHQRIMLKQLVRSTVLMTTAMKYNAFLCAKSLPSALIDRKARQRQRHQRNQRNIKLRRRRKRHMQSATWMAPTRSRYKPTPSPTDRPPPAFMKLHSPCC</sequence>
<gene>
    <name evidence="7 8" type="primary">LOC129928094</name>
</gene>
<dbReference type="Proteomes" id="UP001165740">
    <property type="component" value="Chromosome 9"/>
</dbReference>
<dbReference type="PANTHER" id="PTHR15683">
    <property type="entry name" value="SCAFFOLD ATTACHMENT FACTOR B-RELATED"/>
    <property type="match status" value="1"/>
</dbReference>
<dbReference type="GO" id="GO:0006357">
    <property type="term" value="P:regulation of transcription by RNA polymerase II"/>
    <property type="evidence" value="ECO:0007669"/>
    <property type="project" value="TreeGrafter"/>
</dbReference>
<dbReference type="InterPro" id="IPR036361">
    <property type="entry name" value="SAP_dom_sf"/>
</dbReference>
<dbReference type="PROSITE" id="PS50800">
    <property type="entry name" value="SAP"/>
    <property type="match status" value="1"/>
</dbReference>
<dbReference type="Gene3D" id="1.10.720.30">
    <property type="entry name" value="SAP domain"/>
    <property type="match status" value="1"/>
</dbReference>
<reference evidence="7 8" key="1">
    <citation type="submission" date="2025-04" db="UniProtKB">
        <authorList>
            <consortium name="RefSeq"/>
        </authorList>
    </citation>
    <scope>IDENTIFICATION</scope>
</reference>
<dbReference type="Pfam" id="PF02037">
    <property type="entry name" value="SAP"/>
    <property type="match status" value="1"/>
</dbReference>
<dbReference type="PANTHER" id="PTHR15683:SF8">
    <property type="entry name" value="SCAFFOLD ATTACHMENT FACTOR B, ISOFORM B"/>
    <property type="match status" value="1"/>
</dbReference>
<evidence type="ECO:0000256" key="4">
    <source>
        <dbReference type="SAM" id="MobiDB-lite"/>
    </source>
</evidence>
<feature type="compositionally biased region" description="Pro residues" evidence="4">
    <location>
        <begin position="447"/>
        <end position="457"/>
    </location>
</feature>
<feature type="region of interest" description="Disordered" evidence="4">
    <location>
        <begin position="335"/>
        <end position="368"/>
    </location>
</feature>
<keyword evidence="3" id="KW-0539">Nucleus</keyword>
<evidence type="ECO:0000313" key="7">
    <source>
        <dbReference type="RefSeq" id="XP_055896575.1"/>
    </source>
</evidence>
<proteinExistence type="predicted"/>
<evidence type="ECO:0000256" key="2">
    <source>
        <dbReference type="ARBA" id="ARBA00022884"/>
    </source>
</evidence>
<feature type="compositionally biased region" description="Basic residues" evidence="4">
    <location>
        <begin position="408"/>
        <end position="431"/>
    </location>
</feature>
<dbReference type="GO" id="GO:0005634">
    <property type="term" value="C:nucleus"/>
    <property type="evidence" value="ECO:0007669"/>
    <property type="project" value="UniProtKB-SubCell"/>
</dbReference>
<dbReference type="GeneID" id="129928094"/>
<comment type="subcellular location">
    <subcellularLocation>
        <location evidence="1">Nucleus</location>
    </subcellularLocation>
</comment>
<dbReference type="GO" id="GO:0003723">
    <property type="term" value="F:RNA binding"/>
    <property type="evidence" value="ECO:0007669"/>
    <property type="project" value="UniProtKB-KW"/>
</dbReference>
<keyword evidence="6" id="KW-1185">Reference proteome</keyword>
<dbReference type="SUPFAM" id="SSF68906">
    <property type="entry name" value="SAP domain"/>
    <property type="match status" value="1"/>
</dbReference>